<dbReference type="Pfam" id="PF09107">
    <property type="entry name" value="WHD_3rd_SelB"/>
    <property type="match status" value="1"/>
</dbReference>
<dbReference type="NCBIfam" id="TIGR00475">
    <property type="entry name" value="selB"/>
    <property type="match status" value="1"/>
</dbReference>
<dbReference type="InterPro" id="IPR015191">
    <property type="entry name" value="SelB_WHD4"/>
</dbReference>
<dbReference type="Pfam" id="PF00009">
    <property type="entry name" value="GTP_EFTU"/>
    <property type="match status" value="1"/>
</dbReference>
<keyword evidence="4" id="KW-0547">Nucleotide-binding</keyword>
<dbReference type="PANTHER" id="PTHR43721">
    <property type="entry name" value="ELONGATION FACTOR TU-RELATED"/>
    <property type="match status" value="1"/>
</dbReference>
<evidence type="ECO:0000256" key="3">
    <source>
        <dbReference type="ARBA" id="ARBA00022917"/>
    </source>
</evidence>
<dbReference type="InterPro" id="IPR027417">
    <property type="entry name" value="P-loop_NTPase"/>
</dbReference>
<reference evidence="6" key="1">
    <citation type="submission" date="2022-10" db="EMBL/GenBank/DDBJ databases">
        <title>The complete genomes of actinobacterial strains from the NBC collection.</title>
        <authorList>
            <person name="Joergensen T.S."/>
            <person name="Alvarez Arevalo M."/>
            <person name="Sterndorff E.B."/>
            <person name="Faurdal D."/>
            <person name="Vuksanovic O."/>
            <person name="Mourched A.-S."/>
            <person name="Charusanti P."/>
            <person name="Shaw S."/>
            <person name="Blin K."/>
            <person name="Weber T."/>
        </authorList>
    </citation>
    <scope>NUCLEOTIDE SEQUENCE</scope>
    <source>
        <strain evidence="6">NBC_01432</strain>
    </source>
</reference>
<dbReference type="Proteomes" id="UP001432209">
    <property type="component" value="Chromosome"/>
</dbReference>
<dbReference type="Gene3D" id="1.10.10.10">
    <property type="entry name" value="Winged helix-like DNA-binding domain superfamily/Winged helix DNA-binding domain"/>
    <property type="match status" value="1"/>
</dbReference>
<protein>
    <submittedName>
        <fullName evidence="6">Selenocysteine-specific translation elongation factor</fullName>
    </submittedName>
</protein>
<evidence type="ECO:0000259" key="5">
    <source>
        <dbReference type="PROSITE" id="PS51722"/>
    </source>
</evidence>
<proteinExistence type="predicted"/>
<evidence type="ECO:0000313" key="7">
    <source>
        <dbReference type="Proteomes" id="UP001432209"/>
    </source>
</evidence>
<dbReference type="Gene3D" id="3.40.50.300">
    <property type="entry name" value="P-loop containing nucleotide triphosphate hydrolases"/>
    <property type="match status" value="1"/>
</dbReference>
<dbReference type="GO" id="GO:0003746">
    <property type="term" value="F:translation elongation factor activity"/>
    <property type="evidence" value="ECO:0007669"/>
    <property type="project" value="UniProtKB-KW"/>
</dbReference>
<dbReference type="Pfam" id="PF25461">
    <property type="entry name" value="Beta-barrel_SelB"/>
    <property type="match status" value="1"/>
</dbReference>
<dbReference type="InterPro" id="IPR057335">
    <property type="entry name" value="Beta-barrel_SelB"/>
</dbReference>
<feature type="domain" description="Tr-type G" evidence="5">
    <location>
        <begin position="1"/>
        <end position="169"/>
    </location>
</feature>
<dbReference type="RefSeq" id="WP_329082217.1">
    <property type="nucleotide sequence ID" value="NZ_CP109495.1"/>
</dbReference>
<name>A0ABZ2AER5_STRNV</name>
<gene>
    <name evidence="6" type="primary">selB</name>
    <name evidence="6" type="ORF">OG442_39340</name>
</gene>
<dbReference type="InterPro" id="IPR004535">
    <property type="entry name" value="Transl_elong_SelB"/>
</dbReference>
<dbReference type="EMBL" id="CP109495">
    <property type="protein sequence ID" value="WUX57116.1"/>
    <property type="molecule type" value="Genomic_DNA"/>
</dbReference>
<evidence type="ECO:0000256" key="2">
    <source>
        <dbReference type="ARBA" id="ARBA00022490"/>
    </source>
</evidence>
<keyword evidence="3" id="KW-0648">Protein biosynthesis</keyword>
<sequence length="597" mass="63295">MMRVIATAGHVDHGKSTLIEALTGSHPDRLAEERRRGLTIDLGFASTDLPSGERLAFIDVPGHERFVPTMLAGVGSVPAVLFVVAADEGWMPQSAEHLAAVDALGVRHGLLAVTRCDLADPGPAVAQARDLIRSSTLGDVEAVAVSARTGTGLVELRAALGRLAAQLPDGDPESPVRLWIDRAFSVRGSGLVVTGTLGAGRIRRGDVLVTARTGRPVRVRALQALGEETDLVRATARVAVNLRDLDKESTGRGDALLTPESFLPSLRCDVRLRGGTPATALPRTAVAHIGSAAVPVRVRPLGADVVRLTLPAPLPLRIGDRAVLRDPGLRRVLAGVEMLDPQPPELRRRGSAARRAAELGDARGTADEAAELRRRLLVRRGELTAMGVTVRATPVAGDWLADPAHWTALRARLAELVTGYISRRPTEEGMPLEAARHRLGLPAVCLAEALVAPPLRLSRGRVTVGPAALPVAVADAVHRLTKELVRRPFAAPHAQQLVELGLGRRELAAAVRHGAVLQLAEHVVLLPDAPALAADRLSELDQPFTVGTASRALDTTRRVTVPLLEHCDGQGITEMLPDKRRRCAPRGRAAPVDTPGG</sequence>
<dbReference type="InterPro" id="IPR000795">
    <property type="entry name" value="T_Tr_GTP-bd_dom"/>
</dbReference>
<dbReference type="SUPFAM" id="SSF52540">
    <property type="entry name" value="P-loop containing nucleoside triphosphate hydrolases"/>
    <property type="match status" value="1"/>
</dbReference>
<evidence type="ECO:0000256" key="1">
    <source>
        <dbReference type="ARBA" id="ARBA00004496"/>
    </source>
</evidence>
<dbReference type="InterPro" id="IPR050055">
    <property type="entry name" value="EF-Tu_GTPase"/>
</dbReference>
<comment type="subcellular location">
    <subcellularLocation>
        <location evidence="1">Cytoplasm</location>
    </subcellularLocation>
</comment>
<keyword evidence="6" id="KW-0251">Elongation factor</keyword>
<dbReference type="CDD" id="cd04171">
    <property type="entry name" value="SelB"/>
    <property type="match status" value="1"/>
</dbReference>
<dbReference type="SUPFAM" id="SSF50447">
    <property type="entry name" value="Translation proteins"/>
    <property type="match status" value="1"/>
</dbReference>
<organism evidence="6 7">
    <name type="scientific">Streptomyces niveus</name>
    <name type="common">Streptomyces spheroides</name>
    <dbReference type="NCBI Taxonomy" id="193462"/>
    <lineage>
        <taxon>Bacteria</taxon>
        <taxon>Bacillati</taxon>
        <taxon>Actinomycetota</taxon>
        <taxon>Actinomycetes</taxon>
        <taxon>Kitasatosporales</taxon>
        <taxon>Streptomycetaceae</taxon>
        <taxon>Streptomyces</taxon>
    </lineage>
</organism>
<dbReference type="Gene3D" id="2.40.30.10">
    <property type="entry name" value="Translation factors"/>
    <property type="match status" value="1"/>
</dbReference>
<evidence type="ECO:0000313" key="6">
    <source>
        <dbReference type="EMBL" id="WUX57116.1"/>
    </source>
</evidence>
<keyword evidence="2" id="KW-0963">Cytoplasm</keyword>
<dbReference type="InterPro" id="IPR009000">
    <property type="entry name" value="Transl_B-barrel_sf"/>
</dbReference>
<dbReference type="PANTHER" id="PTHR43721:SF22">
    <property type="entry name" value="ELONGATION FACTOR TU, MITOCHONDRIAL"/>
    <property type="match status" value="1"/>
</dbReference>
<dbReference type="PROSITE" id="PS51722">
    <property type="entry name" value="G_TR_2"/>
    <property type="match status" value="1"/>
</dbReference>
<dbReference type="InterPro" id="IPR036388">
    <property type="entry name" value="WH-like_DNA-bd_sf"/>
</dbReference>
<accession>A0ABZ2AER5</accession>
<keyword evidence="4" id="KW-0342">GTP-binding</keyword>
<evidence type="ECO:0000256" key="4">
    <source>
        <dbReference type="ARBA" id="ARBA00023134"/>
    </source>
</evidence>
<keyword evidence="7" id="KW-1185">Reference proteome</keyword>